<evidence type="ECO:0000259" key="2">
    <source>
        <dbReference type="Pfam" id="PF21181"/>
    </source>
</evidence>
<protein>
    <recommendedName>
        <fullName evidence="5">Lysophospholipase L1</fullName>
    </recommendedName>
</protein>
<dbReference type="Gene3D" id="2.60.120.260">
    <property type="entry name" value="Galactose-binding domain-like"/>
    <property type="match status" value="1"/>
</dbReference>
<dbReference type="Pfam" id="PF13472">
    <property type="entry name" value="Lipase_GDSL_2"/>
    <property type="match status" value="1"/>
</dbReference>
<dbReference type="RefSeq" id="WP_223408909.1">
    <property type="nucleotide sequence ID" value="NZ_JAGSHT010000018.1"/>
</dbReference>
<organism evidence="3 4">
    <name type="scientific">Occultella gossypii</name>
    <dbReference type="NCBI Taxonomy" id="2800820"/>
    <lineage>
        <taxon>Bacteria</taxon>
        <taxon>Bacillati</taxon>
        <taxon>Actinomycetota</taxon>
        <taxon>Actinomycetes</taxon>
        <taxon>Micrococcales</taxon>
        <taxon>Ruaniaceae</taxon>
        <taxon>Occultella</taxon>
    </lineage>
</organism>
<dbReference type="Proteomes" id="UP000826651">
    <property type="component" value="Unassembled WGS sequence"/>
</dbReference>
<comment type="caution">
    <text evidence="3">The sequence shown here is derived from an EMBL/GenBank/DDBJ whole genome shotgun (WGS) entry which is preliminary data.</text>
</comment>
<evidence type="ECO:0000313" key="3">
    <source>
        <dbReference type="EMBL" id="MBZ2198275.1"/>
    </source>
</evidence>
<dbReference type="InterPro" id="IPR036514">
    <property type="entry name" value="SGNH_hydro_sf"/>
</dbReference>
<dbReference type="EMBL" id="JAGSHT010000018">
    <property type="protein sequence ID" value="MBZ2198275.1"/>
    <property type="molecule type" value="Genomic_DNA"/>
</dbReference>
<accession>A0ABS7SDP5</accession>
<gene>
    <name evidence="3" type="ORF">KCQ71_19145</name>
</gene>
<feature type="domain" description="SGNH hydrolase-type esterase" evidence="1">
    <location>
        <begin position="150"/>
        <end position="318"/>
    </location>
</feature>
<proteinExistence type="predicted"/>
<evidence type="ECO:0008006" key="5">
    <source>
        <dbReference type="Google" id="ProtNLM"/>
    </source>
</evidence>
<dbReference type="Pfam" id="PF21181">
    <property type="entry name" value="SsfX3_N"/>
    <property type="match status" value="1"/>
</dbReference>
<keyword evidence="4" id="KW-1185">Reference proteome</keyword>
<evidence type="ECO:0000259" key="1">
    <source>
        <dbReference type="Pfam" id="PF13472"/>
    </source>
</evidence>
<feature type="domain" description="SsfX3-like N-terminal" evidence="2">
    <location>
        <begin position="17"/>
        <end position="121"/>
    </location>
</feature>
<evidence type="ECO:0000313" key="4">
    <source>
        <dbReference type="Proteomes" id="UP000826651"/>
    </source>
</evidence>
<dbReference type="SUPFAM" id="SSF52266">
    <property type="entry name" value="SGNH hydrolase"/>
    <property type="match status" value="1"/>
</dbReference>
<dbReference type="Gene3D" id="3.40.50.1110">
    <property type="entry name" value="SGNH hydrolase"/>
    <property type="match status" value="1"/>
</dbReference>
<dbReference type="InterPro" id="IPR013830">
    <property type="entry name" value="SGNH_hydro"/>
</dbReference>
<reference evidence="3 4" key="1">
    <citation type="submission" date="2021-04" db="EMBL/GenBank/DDBJ databases">
        <title>Ruania sp. nov., isolated from sandy soil of mangrove forest.</title>
        <authorList>
            <person name="Ge X."/>
            <person name="Huang R."/>
            <person name="Liu W."/>
        </authorList>
    </citation>
    <scope>NUCLEOTIDE SEQUENCE [LARGE SCALE GENOMIC DNA]</scope>
    <source>
        <strain evidence="3 4">N2-46</strain>
    </source>
</reference>
<sequence>MTAEDVSLTPSTESPIWRGAVDWVATADGLWQPWRLLPGRAARAHAPGLINTALMAAGVRAELRTDASAVGLRIRADEPALPVDVLVDGERVARLPVEPGAHEVQVPLPEGTHDVEVWLPQGGIIQVGDLVLSDAGLVEAPAPALRWTTYGSSITQAQAAYGPSETWPALVARRLGWDLTCLGFSGQCHLDPIAARTIAAVPADVISLCLGINIQGNGSFNERSLAPQVSEFVERVREAHPDAAIAVLTPIVSPPREETPNTAGLTLEAVRSAVRAAVTELQGEDANLHLFEGPTVIGTEDVHLLPDDLHPDGEGYRLMADRIAPMLSRLPLPVGVR</sequence>
<dbReference type="InterPro" id="IPR048977">
    <property type="entry name" value="SsfX3-like_N"/>
</dbReference>
<name>A0ABS7SDP5_9MICO</name>